<reference evidence="3 4" key="1">
    <citation type="journal article" date="2012" name="Eukaryot. Cell">
        <title>Draft genome sequence of CBS 2479, the standard type strain of Trichosporon asahii.</title>
        <authorList>
            <person name="Yang R.Y."/>
            <person name="Li H.T."/>
            <person name="Zhu H."/>
            <person name="Zhou G.P."/>
            <person name="Wang M."/>
            <person name="Wang L."/>
        </authorList>
    </citation>
    <scope>NUCLEOTIDE SEQUENCE [LARGE SCALE GENOMIC DNA]</scope>
    <source>
        <strain evidence="4">ATCC 90039 / CBS 2479 / JCM 2466 / KCTC 7840 / NCYC 2677 / UAMH 7654</strain>
    </source>
</reference>
<evidence type="ECO:0000256" key="1">
    <source>
        <dbReference type="SAM" id="MobiDB-lite"/>
    </source>
</evidence>
<feature type="compositionally biased region" description="Low complexity" evidence="1">
    <location>
        <begin position="267"/>
        <end position="280"/>
    </location>
</feature>
<evidence type="ECO:0000259" key="2">
    <source>
        <dbReference type="Pfam" id="PF19343"/>
    </source>
</evidence>
<feature type="domain" description="HAM1-like N-terminal" evidence="2">
    <location>
        <begin position="72"/>
        <end position="240"/>
    </location>
</feature>
<feature type="region of interest" description="Disordered" evidence="1">
    <location>
        <begin position="1"/>
        <end position="24"/>
    </location>
</feature>
<name>J6F5C4_TRIAS</name>
<evidence type="ECO:0000313" key="3">
    <source>
        <dbReference type="EMBL" id="EJT52234.1"/>
    </source>
</evidence>
<comment type="caution">
    <text evidence="3">The sequence shown here is derived from an EMBL/GenBank/DDBJ whole genome shotgun (WGS) entry which is preliminary data.</text>
</comment>
<feature type="compositionally biased region" description="Pro residues" evidence="1">
    <location>
        <begin position="244"/>
        <end position="263"/>
    </location>
</feature>
<dbReference type="EMBL" id="ALBS01000032">
    <property type="protein sequence ID" value="EJT52234.1"/>
    <property type="molecule type" value="Genomic_DNA"/>
</dbReference>
<feature type="compositionally biased region" description="Basic and acidic residues" evidence="1">
    <location>
        <begin position="11"/>
        <end position="24"/>
    </location>
</feature>
<evidence type="ECO:0000313" key="4">
    <source>
        <dbReference type="Proteomes" id="UP000002748"/>
    </source>
</evidence>
<dbReference type="VEuPathDB" id="FungiDB:A1Q1_06340"/>
<dbReference type="Proteomes" id="UP000002748">
    <property type="component" value="Unassembled WGS sequence"/>
</dbReference>
<dbReference type="Pfam" id="PF19343">
    <property type="entry name" value="HAM1_N"/>
    <property type="match status" value="2"/>
</dbReference>
<protein>
    <recommendedName>
        <fullName evidence="2">HAM1-like N-terminal domain-containing protein</fullName>
    </recommendedName>
</protein>
<accession>J6F5C4</accession>
<organism evidence="3 4">
    <name type="scientific">Trichosporon asahii var. asahii (strain ATCC 90039 / CBS 2479 / JCM 2466 / KCTC 7840 / NBRC 103889/ NCYC 2677 / UAMH 7654)</name>
    <name type="common">Yeast</name>
    <dbReference type="NCBI Taxonomy" id="1186058"/>
    <lineage>
        <taxon>Eukaryota</taxon>
        <taxon>Fungi</taxon>
        <taxon>Dikarya</taxon>
        <taxon>Basidiomycota</taxon>
        <taxon>Agaricomycotina</taxon>
        <taxon>Tremellomycetes</taxon>
        <taxon>Trichosporonales</taxon>
        <taxon>Trichosporonaceae</taxon>
        <taxon>Trichosporon</taxon>
    </lineage>
</organism>
<dbReference type="HOGENOM" id="CLU_357220_0_0_1"/>
<feature type="region of interest" description="Disordered" evidence="1">
    <location>
        <begin position="244"/>
        <end position="287"/>
    </location>
</feature>
<feature type="compositionally biased region" description="Basic residues" evidence="1">
    <location>
        <begin position="1"/>
        <end position="10"/>
    </location>
</feature>
<sequence>MLVTHHQRRKPCPDNDGRGMGDDWRTWRNETARIRKSQARDPRTSTAVLTNTLSLLNNTLSVTFYRTPALLRPDVSSAAADNVEHALRLTSVWEALASGNAQLDLLLEWIAASTPPPNVPVSSLSSDTVHALTCLRSLADTLRLVLREKNSDELLQDTLRLLWAESQGSASEEEWEWDSDDPDGEDLDAAITGTAWAWGHPDGELASAGLHLRRLATIFATTPEVREAITGLIGVARDMLPSELRPPLPAPSPALDNPPPEPYHVPGSWGRSWSGSQSGSEFDEFEDARSEVSLDEASSAFLALVQRAVASLQAQPGYTSSMAWLLSLLEAYDAELVGVVQGTPAATPTRRILRNFALFSDRFASGPATPLQSALIGLYADAGRSLGLRLLWHEIDAYIRAVLLEPGYVETGVCVERGRELYIRARQWLDDALYRMHWAELVRGVSGLLGWSEPDQEDTLTVRLKQSCKDLVASLALDARGLIAWKPKLWADLANMAMPHLRNLGALCIPRVEFVSPNIEVVLENVALDWDDVLPSVLTWEMYDAVRYSIYGPDEFTKTRVRLNVSEVHADVRDALGCIWFKGLGLSDTGLVDILLAKRGLSVEVDLDINLRPGAEHVIRPLHTKVTINGLSMRVGESSLGIDWLYRVLLPTAAVPWLRRTLEEKWTELLREALLRLNDELVILRDRLGESVDLSRLLQVLTERWREVQDESPPVKPAVFKMSARLEDAVVDTTRSVDDSWVYRRFRAEQAARTQVRADARVQLVPCAAVGLFASERKAWASPLFS</sequence>
<dbReference type="InterPro" id="IPR045967">
    <property type="entry name" value="HAM1-like_N"/>
</dbReference>
<dbReference type="OrthoDB" id="5407957at2759"/>
<feature type="domain" description="HAM1-like N-terminal" evidence="2">
    <location>
        <begin position="306"/>
        <end position="608"/>
    </location>
</feature>
<dbReference type="PANTHER" id="PTHR31138">
    <property type="entry name" value="CHROMOSOME 19, WHOLE GENOME SHOTGUN SEQUENCE"/>
    <property type="match status" value="1"/>
</dbReference>
<dbReference type="AlphaFoldDB" id="J6F5C4"/>
<dbReference type="KEGG" id="tasa:A1Q1_06340"/>
<dbReference type="RefSeq" id="XP_014183419.1">
    <property type="nucleotide sequence ID" value="XM_014327944.1"/>
</dbReference>
<dbReference type="PANTHER" id="PTHR31138:SF1">
    <property type="entry name" value="PDZ DOMAIN-CONTAINING PROTEIN"/>
    <property type="match status" value="1"/>
</dbReference>
<dbReference type="GeneID" id="25989852"/>
<gene>
    <name evidence="3" type="ORF">A1Q1_06340</name>
</gene>
<proteinExistence type="predicted"/>